<name>A0A645BHF5_9ZZZZ</name>
<evidence type="ECO:0000313" key="1">
    <source>
        <dbReference type="EMBL" id="MPM64538.1"/>
    </source>
</evidence>
<reference evidence="1" key="1">
    <citation type="submission" date="2019-08" db="EMBL/GenBank/DDBJ databases">
        <authorList>
            <person name="Kucharzyk K."/>
            <person name="Murdoch R.W."/>
            <person name="Higgins S."/>
            <person name="Loffler F."/>
        </authorList>
    </citation>
    <scope>NUCLEOTIDE SEQUENCE</scope>
</reference>
<organism evidence="1">
    <name type="scientific">bioreactor metagenome</name>
    <dbReference type="NCBI Taxonomy" id="1076179"/>
    <lineage>
        <taxon>unclassified sequences</taxon>
        <taxon>metagenomes</taxon>
        <taxon>ecological metagenomes</taxon>
    </lineage>
</organism>
<accession>A0A645BHF5</accession>
<comment type="caution">
    <text evidence="1">The sequence shown here is derived from an EMBL/GenBank/DDBJ whole genome shotgun (WGS) entry which is preliminary data.</text>
</comment>
<dbReference type="EMBL" id="VSSQ01020008">
    <property type="protein sequence ID" value="MPM64538.1"/>
    <property type="molecule type" value="Genomic_DNA"/>
</dbReference>
<gene>
    <name evidence="1" type="ORF">SDC9_111425</name>
</gene>
<dbReference type="AlphaFoldDB" id="A0A645BHF5"/>
<protein>
    <submittedName>
        <fullName evidence="1">Uncharacterized protein</fullName>
    </submittedName>
</protein>
<proteinExistence type="predicted"/>
<sequence length="51" mass="5880">MTKEQIISFLSQEKYHDNNSAKHLLGIARTLEDNKEYLLVAFEDIISPPCD</sequence>